<evidence type="ECO:0000256" key="1">
    <source>
        <dbReference type="SAM" id="MobiDB-lite"/>
    </source>
</evidence>
<sequence length="231" mass="26336">MGSANTPSRPENDGLAGITEEAFQQQGSEAQQAQSNAGFGTDKDYFGNLKPNVDEKGVGVEEEDFDDVSSVESNEECRFCREWREAQECTPAHPCPACREVPDIEASLEQHAFHKLLESYDYEHTPYSKDLDSIEHHFRIAASPENLWRYDGRGLKDHILFEDKMNRGSYWVTNTRFEFANRVSEDLQGLLEYLKDPSIGVLQEIIPDWVLEVEEDRRGYRELVTPPAVSS</sequence>
<accession>A0A3N4IM05</accession>
<keyword evidence="3" id="KW-1185">Reference proteome</keyword>
<protein>
    <submittedName>
        <fullName evidence="2">Uncharacterized protein</fullName>
    </submittedName>
</protein>
<name>A0A3N4IM05_ASCIM</name>
<dbReference type="EMBL" id="ML119670">
    <property type="protein sequence ID" value="RPA82634.1"/>
    <property type="molecule type" value="Genomic_DNA"/>
</dbReference>
<feature type="compositionally biased region" description="Low complexity" evidence="1">
    <location>
        <begin position="20"/>
        <end position="34"/>
    </location>
</feature>
<proteinExistence type="predicted"/>
<reference evidence="2 3" key="1">
    <citation type="journal article" date="2018" name="Nat. Ecol. Evol.">
        <title>Pezizomycetes genomes reveal the molecular basis of ectomycorrhizal truffle lifestyle.</title>
        <authorList>
            <person name="Murat C."/>
            <person name="Payen T."/>
            <person name="Noel B."/>
            <person name="Kuo A."/>
            <person name="Morin E."/>
            <person name="Chen J."/>
            <person name="Kohler A."/>
            <person name="Krizsan K."/>
            <person name="Balestrini R."/>
            <person name="Da Silva C."/>
            <person name="Montanini B."/>
            <person name="Hainaut M."/>
            <person name="Levati E."/>
            <person name="Barry K.W."/>
            <person name="Belfiori B."/>
            <person name="Cichocki N."/>
            <person name="Clum A."/>
            <person name="Dockter R.B."/>
            <person name="Fauchery L."/>
            <person name="Guy J."/>
            <person name="Iotti M."/>
            <person name="Le Tacon F."/>
            <person name="Lindquist E.A."/>
            <person name="Lipzen A."/>
            <person name="Malagnac F."/>
            <person name="Mello A."/>
            <person name="Molinier V."/>
            <person name="Miyauchi S."/>
            <person name="Poulain J."/>
            <person name="Riccioni C."/>
            <person name="Rubini A."/>
            <person name="Sitrit Y."/>
            <person name="Splivallo R."/>
            <person name="Traeger S."/>
            <person name="Wang M."/>
            <person name="Zifcakova L."/>
            <person name="Wipf D."/>
            <person name="Zambonelli A."/>
            <person name="Paolocci F."/>
            <person name="Nowrousian M."/>
            <person name="Ottonello S."/>
            <person name="Baldrian P."/>
            <person name="Spatafora J.W."/>
            <person name="Henrissat B."/>
            <person name="Nagy L.G."/>
            <person name="Aury J.M."/>
            <person name="Wincker P."/>
            <person name="Grigoriev I.V."/>
            <person name="Bonfante P."/>
            <person name="Martin F.M."/>
        </authorList>
    </citation>
    <scope>NUCLEOTIDE SEQUENCE [LARGE SCALE GENOMIC DNA]</scope>
    <source>
        <strain evidence="2 3">RN42</strain>
    </source>
</reference>
<evidence type="ECO:0000313" key="2">
    <source>
        <dbReference type="EMBL" id="RPA82634.1"/>
    </source>
</evidence>
<dbReference type="AlphaFoldDB" id="A0A3N4IM05"/>
<organism evidence="2 3">
    <name type="scientific">Ascobolus immersus RN42</name>
    <dbReference type="NCBI Taxonomy" id="1160509"/>
    <lineage>
        <taxon>Eukaryota</taxon>
        <taxon>Fungi</taxon>
        <taxon>Dikarya</taxon>
        <taxon>Ascomycota</taxon>
        <taxon>Pezizomycotina</taxon>
        <taxon>Pezizomycetes</taxon>
        <taxon>Pezizales</taxon>
        <taxon>Ascobolaceae</taxon>
        <taxon>Ascobolus</taxon>
    </lineage>
</organism>
<gene>
    <name evidence="2" type="ORF">BJ508DRAFT_305510</name>
</gene>
<feature type="region of interest" description="Disordered" evidence="1">
    <location>
        <begin position="1"/>
        <end position="67"/>
    </location>
</feature>
<evidence type="ECO:0000313" key="3">
    <source>
        <dbReference type="Proteomes" id="UP000275078"/>
    </source>
</evidence>
<dbReference type="Proteomes" id="UP000275078">
    <property type="component" value="Unassembled WGS sequence"/>
</dbReference>